<dbReference type="AlphaFoldDB" id="A0A193LK87"/>
<gene>
    <name evidence="1" type="ORF">BA177_17920</name>
</gene>
<dbReference type="STRING" id="1548547.BA177_17920"/>
<name>A0A193LK87_9GAMM</name>
<organism evidence="1 2">
    <name type="scientific">Woeseia oceani</name>
    <dbReference type="NCBI Taxonomy" id="1548547"/>
    <lineage>
        <taxon>Bacteria</taxon>
        <taxon>Pseudomonadati</taxon>
        <taxon>Pseudomonadota</taxon>
        <taxon>Gammaproteobacteria</taxon>
        <taxon>Woeseiales</taxon>
        <taxon>Woeseiaceae</taxon>
        <taxon>Woeseia</taxon>
    </lineage>
</organism>
<accession>A0A193LK87</accession>
<protein>
    <recommendedName>
        <fullName evidence="3">Nucleotidyltransferase</fullName>
    </recommendedName>
</protein>
<evidence type="ECO:0008006" key="3">
    <source>
        <dbReference type="Google" id="ProtNLM"/>
    </source>
</evidence>
<dbReference type="OrthoDB" id="5294130at2"/>
<reference evidence="1 2" key="1">
    <citation type="submission" date="2016-06" db="EMBL/GenBank/DDBJ databases">
        <title>Complete genome sequence of a deep-branching marine Gamma Proteobacterium Woeseia oceani type strain XK5.</title>
        <authorList>
            <person name="Mu D."/>
            <person name="Du Z."/>
        </authorList>
    </citation>
    <scope>NUCLEOTIDE SEQUENCE [LARGE SCALE GENOMIC DNA]</scope>
    <source>
        <strain evidence="1 2">XK5</strain>
    </source>
</reference>
<dbReference type="EMBL" id="CP016268">
    <property type="protein sequence ID" value="ANO52814.1"/>
    <property type="molecule type" value="Genomic_DNA"/>
</dbReference>
<keyword evidence="2" id="KW-1185">Reference proteome</keyword>
<dbReference type="KEGG" id="woc:BA177_17920"/>
<dbReference type="Proteomes" id="UP000092695">
    <property type="component" value="Chromosome"/>
</dbReference>
<proteinExistence type="predicted"/>
<evidence type="ECO:0000313" key="2">
    <source>
        <dbReference type="Proteomes" id="UP000092695"/>
    </source>
</evidence>
<dbReference type="RefSeq" id="WP_068618512.1">
    <property type="nucleotide sequence ID" value="NZ_CP016268.1"/>
</dbReference>
<evidence type="ECO:0000313" key="1">
    <source>
        <dbReference type="EMBL" id="ANO52814.1"/>
    </source>
</evidence>
<sequence>MSRRGVIGQDRARQMLAQEAARIICDQGIQDYRLAKTKAAERLGMSARGSLPGNPEIEQAVSEHLALFGRESHSSLLQTLRRAAVSAMNVLSDFSPRLVGPVLNGTASETAAVNLHVFTDTPELVAIALDKVSVAYKPFERRLKSRRKQAETYAAFRFEHDNALIEATVFPFDGIRQAPISPVDGKPMRRADSDAVRRLLEEPAY</sequence>